<dbReference type="GO" id="GO:0016746">
    <property type="term" value="F:acyltransferase activity"/>
    <property type="evidence" value="ECO:0007669"/>
    <property type="project" value="UniProtKB-KW"/>
</dbReference>
<feature type="transmembrane region" description="Helical" evidence="1">
    <location>
        <begin position="295"/>
        <end position="315"/>
    </location>
</feature>
<feature type="domain" description="Acyltransferase 3" evidence="2">
    <location>
        <begin position="27"/>
        <end position="346"/>
    </location>
</feature>
<dbReference type="EMBL" id="LGUT01001673">
    <property type="protein sequence ID" value="KOG88467.1"/>
    <property type="molecule type" value="Genomic_DNA"/>
</dbReference>
<feature type="transmembrane region" description="Helical" evidence="1">
    <location>
        <begin position="109"/>
        <end position="127"/>
    </location>
</feature>
<evidence type="ECO:0000313" key="3">
    <source>
        <dbReference type="EMBL" id="KOG88467.1"/>
    </source>
</evidence>
<keyword evidence="1" id="KW-0472">Membrane</keyword>
<reference evidence="3 4" key="1">
    <citation type="submission" date="2015-07" db="EMBL/GenBank/DDBJ databases">
        <authorList>
            <person name="Ju K.-S."/>
            <person name="Doroghazi J.R."/>
            <person name="Metcalf W.W."/>
        </authorList>
    </citation>
    <scope>NUCLEOTIDE SEQUENCE [LARGE SCALE GENOMIC DNA]</scope>
    <source>
        <strain evidence="3 4">NRRL B-3589</strain>
    </source>
</reference>
<comment type="caution">
    <text evidence="3">The sequence shown here is derived from an EMBL/GenBank/DDBJ whole genome shotgun (WGS) entry which is preliminary data.</text>
</comment>
<evidence type="ECO:0000259" key="2">
    <source>
        <dbReference type="Pfam" id="PF01757"/>
    </source>
</evidence>
<keyword evidence="4" id="KW-1185">Reference proteome</keyword>
<dbReference type="Pfam" id="PF01757">
    <property type="entry name" value="Acyl_transf_3"/>
    <property type="match status" value="1"/>
</dbReference>
<dbReference type="PANTHER" id="PTHR23028:SF53">
    <property type="entry name" value="ACYL_TRANSF_3 DOMAIN-CONTAINING PROTEIN"/>
    <property type="match status" value="1"/>
</dbReference>
<keyword evidence="1" id="KW-1133">Transmembrane helix</keyword>
<feature type="transmembrane region" description="Helical" evidence="1">
    <location>
        <begin position="181"/>
        <end position="199"/>
    </location>
</feature>
<accession>A0ABR5J502</accession>
<proteinExistence type="predicted"/>
<feature type="transmembrane region" description="Helical" evidence="1">
    <location>
        <begin position="155"/>
        <end position="174"/>
    </location>
</feature>
<dbReference type="InterPro" id="IPR002656">
    <property type="entry name" value="Acyl_transf_3_dom"/>
</dbReference>
<evidence type="ECO:0000313" key="4">
    <source>
        <dbReference type="Proteomes" id="UP000037020"/>
    </source>
</evidence>
<keyword evidence="3" id="KW-0012">Acyltransferase</keyword>
<dbReference type="Proteomes" id="UP000037020">
    <property type="component" value="Unassembled WGS sequence"/>
</dbReference>
<feature type="transmembrane region" description="Helical" evidence="1">
    <location>
        <begin position="270"/>
        <end position="288"/>
    </location>
</feature>
<protein>
    <submittedName>
        <fullName evidence="3">Acyltransferase</fullName>
    </submittedName>
</protein>
<name>A0ABR5J502_9ACTN</name>
<keyword evidence="1" id="KW-0812">Transmembrane</keyword>
<feature type="transmembrane region" description="Helical" evidence="1">
    <location>
        <begin position="31"/>
        <end position="48"/>
    </location>
</feature>
<dbReference type="InterPro" id="IPR050879">
    <property type="entry name" value="Acyltransferase_3"/>
</dbReference>
<organism evidence="3 4">
    <name type="scientific">Streptomyces varsoviensis</name>
    <dbReference type="NCBI Taxonomy" id="67373"/>
    <lineage>
        <taxon>Bacteria</taxon>
        <taxon>Bacillati</taxon>
        <taxon>Actinomycetota</taxon>
        <taxon>Actinomycetes</taxon>
        <taxon>Kitasatosporales</taxon>
        <taxon>Streptomycetaceae</taxon>
        <taxon>Streptomyces</taxon>
    </lineage>
</organism>
<gene>
    <name evidence="3" type="ORF">ADK38_19645</name>
</gene>
<keyword evidence="3" id="KW-0808">Transferase</keyword>
<feature type="transmembrane region" description="Helical" evidence="1">
    <location>
        <begin position="205"/>
        <end position="225"/>
    </location>
</feature>
<feature type="transmembrane region" description="Helical" evidence="1">
    <location>
        <begin position="327"/>
        <end position="349"/>
    </location>
</feature>
<evidence type="ECO:0000256" key="1">
    <source>
        <dbReference type="SAM" id="Phobius"/>
    </source>
</evidence>
<sequence length="384" mass="43014">MPVQQEAPSTAPVAPVAPDGQPRRRLAALDGLRLFAALMVVAYHYIAFDSGAWPKSSKTLFPTAYLPASYGWLGVELFFLISGFVICMSCWGKSLGQFALSRLTRLYPAYWFAVVLVSLVVFVWPVVNEAPSWGDAAVNLTMFQDPLGVTPVDGVYWTLWLEMRFYLLFAIVAWRGLTYQRAVAFCVLWAIAAIVAEAVDNSLLSQLLLPDNCWYFIAGIAFYLMHRFRPNLLLWTIVGGCFLIGQHYLLQAHARAEEHMGHQIPSWPTVAILALFFLLVAAVSLGWTRRIDWRWLSTAGVLTYPLYLVHERIGWVVIEHFADHVPYYALLPGLVAAMLGFAWLVHRYVERPLARLLKRGMQRAVAEIRAGQPAGRTTGRAAGG</sequence>
<dbReference type="PANTHER" id="PTHR23028">
    <property type="entry name" value="ACETYLTRANSFERASE"/>
    <property type="match status" value="1"/>
</dbReference>
<feature type="transmembrane region" description="Helical" evidence="1">
    <location>
        <begin position="232"/>
        <end position="250"/>
    </location>
</feature>
<feature type="transmembrane region" description="Helical" evidence="1">
    <location>
        <begin position="68"/>
        <end position="88"/>
    </location>
</feature>